<accession>A0ABU4BS74</accession>
<evidence type="ECO:0000313" key="2">
    <source>
        <dbReference type="EMBL" id="MDV6267065.1"/>
    </source>
</evidence>
<keyword evidence="3" id="KW-1185">Reference proteome</keyword>
<proteinExistence type="predicted"/>
<protein>
    <submittedName>
        <fullName evidence="2">Uncharacterized protein</fullName>
    </submittedName>
</protein>
<organism evidence="2 3">
    <name type="scientific">Rhodococcus globerulus</name>
    <dbReference type="NCBI Taxonomy" id="33008"/>
    <lineage>
        <taxon>Bacteria</taxon>
        <taxon>Bacillati</taxon>
        <taxon>Actinomycetota</taxon>
        <taxon>Actinomycetes</taxon>
        <taxon>Mycobacteriales</taxon>
        <taxon>Nocardiaceae</taxon>
        <taxon>Rhodococcus</taxon>
    </lineage>
</organism>
<name>A0ABU4BS74_RHOGO</name>
<gene>
    <name evidence="2" type="ORF">R3Q16_10665</name>
</gene>
<feature type="region of interest" description="Disordered" evidence="1">
    <location>
        <begin position="30"/>
        <end position="58"/>
    </location>
</feature>
<evidence type="ECO:0000256" key="1">
    <source>
        <dbReference type="SAM" id="MobiDB-lite"/>
    </source>
</evidence>
<dbReference type="Proteomes" id="UP001185927">
    <property type="component" value="Unassembled WGS sequence"/>
</dbReference>
<feature type="region of interest" description="Disordered" evidence="1">
    <location>
        <begin position="121"/>
        <end position="143"/>
    </location>
</feature>
<reference evidence="2 3" key="1">
    <citation type="submission" date="2023-10" db="EMBL/GenBank/DDBJ databases">
        <title>Development of a sustainable strategy for remediation of hydrocarbon-contaminated territories based on the waste exchange concept.</title>
        <authorList>
            <person name="Krivoruchko A."/>
        </authorList>
    </citation>
    <scope>NUCLEOTIDE SEQUENCE [LARGE SCALE GENOMIC DNA]</scope>
    <source>
        <strain evidence="2 3">IEGM 1203</strain>
    </source>
</reference>
<dbReference type="EMBL" id="JAWLKB010000004">
    <property type="protein sequence ID" value="MDV6267065.1"/>
    <property type="molecule type" value="Genomic_DNA"/>
</dbReference>
<dbReference type="RefSeq" id="WP_317541275.1">
    <property type="nucleotide sequence ID" value="NZ_JAWLKB010000004.1"/>
</dbReference>
<comment type="caution">
    <text evidence="2">The sequence shown here is derived from an EMBL/GenBank/DDBJ whole genome shotgun (WGS) entry which is preliminary data.</text>
</comment>
<evidence type="ECO:0000313" key="3">
    <source>
        <dbReference type="Proteomes" id="UP001185927"/>
    </source>
</evidence>
<sequence length="143" mass="15170">MADVHNRTRYLRGCRCDECKLAQSVYTRERRQKKNGEALSSRQLRPAKPALEPDDDDEVLASGGSVFSGVSEEIAGFVGADDHPGLKATALALARILDTPSAIAQHAAAAGRLMELLSTLGKGGKKKPSKLSELRGLQGGKSA</sequence>